<reference evidence="1 2" key="1">
    <citation type="journal article" date="2015" name="Sci. Rep.">
        <title>Genome of the facultative scuticociliatosis pathogen Pseudocohnilembus persalinus provides insight into its virulence through horizontal gene transfer.</title>
        <authorList>
            <person name="Xiong J."/>
            <person name="Wang G."/>
            <person name="Cheng J."/>
            <person name="Tian M."/>
            <person name="Pan X."/>
            <person name="Warren A."/>
            <person name="Jiang C."/>
            <person name="Yuan D."/>
            <person name="Miao W."/>
        </authorList>
    </citation>
    <scope>NUCLEOTIDE SEQUENCE [LARGE SCALE GENOMIC DNA]</scope>
    <source>
        <strain evidence="1">36N120E</strain>
    </source>
</reference>
<dbReference type="AlphaFoldDB" id="A0A0V0QNW4"/>
<dbReference type="Proteomes" id="UP000054937">
    <property type="component" value="Unassembled WGS sequence"/>
</dbReference>
<organism evidence="1 2">
    <name type="scientific">Pseudocohnilembus persalinus</name>
    <name type="common">Ciliate</name>
    <dbReference type="NCBI Taxonomy" id="266149"/>
    <lineage>
        <taxon>Eukaryota</taxon>
        <taxon>Sar</taxon>
        <taxon>Alveolata</taxon>
        <taxon>Ciliophora</taxon>
        <taxon>Intramacronucleata</taxon>
        <taxon>Oligohymenophorea</taxon>
        <taxon>Scuticociliatia</taxon>
        <taxon>Philasterida</taxon>
        <taxon>Pseudocohnilembidae</taxon>
        <taxon>Pseudocohnilembus</taxon>
    </lineage>
</organism>
<gene>
    <name evidence="1" type="ORF">PPERSA_12514</name>
</gene>
<dbReference type="InParanoid" id="A0A0V0QNW4"/>
<dbReference type="InterPro" id="IPR032675">
    <property type="entry name" value="LRR_dom_sf"/>
</dbReference>
<protein>
    <recommendedName>
        <fullName evidence="3">Leucine rich repeat protein</fullName>
    </recommendedName>
</protein>
<name>A0A0V0QNW4_PSEPJ</name>
<comment type="caution">
    <text evidence="1">The sequence shown here is derived from an EMBL/GenBank/DDBJ whole genome shotgun (WGS) entry which is preliminary data.</text>
</comment>
<sequence>MTPQGCLTMCNGIKQCQLLKHLNLDFQVKDITQKGFLTINSSINEMEKLESLELCYKADYNDLKPNILQGLQLPESLQELCLQIYKTNLQDLQVWDIMEGIKRLEKLRYLYFDFSYNQIGKLHDVLQSEGLKGLKYLHHLQQNHE</sequence>
<keyword evidence="2" id="KW-1185">Reference proteome</keyword>
<evidence type="ECO:0000313" key="2">
    <source>
        <dbReference type="Proteomes" id="UP000054937"/>
    </source>
</evidence>
<dbReference type="EMBL" id="LDAU01000122">
    <property type="protein sequence ID" value="KRX04067.1"/>
    <property type="molecule type" value="Genomic_DNA"/>
</dbReference>
<dbReference type="SUPFAM" id="SSF52047">
    <property type="entry name" value="RNI-like"/>
    <property type="match status" value="1"/>
</dbReference>
<evidence type="ECO:0008006" key="3">
    <source>
        <dbReference type="Google" id="ProtNLM"/>
    </source>
</evidence>
<dbReference type="Gene3D" id="3.80.10.10">
    <property type="entry name" value="Ribonuclease Inhibitor"/>
    <property type="match status" value="1"/>
</dbReference>
<accession>A0A0V0QNW4</accession>
<proteinExistence type="predicted"/>
<evidence type="ECO:0000313" key="1">
    <source>
        <dbReference type="EMBL" id="KRX04067.1"/>
    </source>
</evidence>